<evidence type="ECO:0000313" key="2">
    <source>
        <dbReference type="EMBL" id="QMS88589.1"/>
    </source>
</evidence>
<dbReference type="Proteomes" id="UP000514713">
    <property type="component" value="Chromosome"/>
</dbReference>
<name>A0A7D7LDW5_9NOSO</name>
<keyword evidence="3" id="KW-1185">Reference proteome</keyword>
<evidence type="ECO:0000256" key="1">
    <source>
        <dbReference type="SAM" id="SignalP"/>
    </source>
</evidence>
<reference evidence="3" key="1">
    <citation type="submission" date="2020-06" db="EMBL/GenBank/DDBJ databases">
        <title>Nostoc edaphicum CCNP1411 genome.</title>
        <authorList>
            <person name="Fidor A."/>
            <person name="Grabski M."/>
            <person name="Gawor J."/>
            <person name="Gromadka R."/>
            <person name="Wegrzyn G."/>
            <person name="Mazur-Marzec H."/>
        </authorList>
    </citation>
    <scope>NUCLEOTIDE SEQUENCE [LARGE SCALE GENOMIC DNA]</scope>
    <source>
        <strain evidence="3">CCNP1411</strain>
    </source>
</reference>
<sequence length="275" mass="30250">MLNHNWRSLAAVSAGLFALILFPGAAKAQMSVSPLVIEAKAERGQAQGMITISNTSKTPSRIRIYAQPFTYSRDSGFQTLSSSPNDLTKYLQFSPRELTVKPGEVRRVRLISRLAPNLPDGEYRAVVFNETLSESKDAAGNNVTLVARIGVTFYVRKGNLSPQLAIDSASFNPEQKQIQILVRNNGQATVLPSLNWTLRQGQTVIKTGQVDTNAVVANSDRNFLLNYPNKNQPALNPGQYQLSGELFWGEDSKKSKLPFNLNITIPTQTAASQKK</sequence>
<dbReference type="InterPro" id="IPR008962">
    <property type="entry name" value="PapD-like_sf"/>
</dbReference>
<keyword evidence="1" id="KW-0732">Signal</keyword>
<evidence type="ECO:0000313" key="3">
    <source>
        <dbReference type="Proteomes" id="UP000514713"/>
    </source>
</evidence>
<dbReference type="AlphaFoldDB" id="A0A7D7LDW5"/>
<dbReference type="Gene3D" id="2.60.40.10">
    <property type="entry name" value="Immunoglobulins"/>
    <property type="match status" value="1"/>
</dbReference>
<protein>
    <submittedName>
        <fullName evidence="2">P pilus assembly protein, chaperone PapD</fullName>
    </submittedName>
</protein>
<proteinExistence type="predicted"/>
<dbReference type="RefSeq" id="WP_181931731.1">
    <property type="nucleotide sequence ID" value="NZ_CP054698.1"/>
</dbReference>
<feature type="signal peptide" evidence="1">
    <location>
        <begin position="1"/>
        <end position="28"/>
    </location>
</feature>
<dbReference type="EMBL" id="CP054698">
    <property type="protein sequence ID" value="QMS88589.1"/>
    <property type="molecule type" value="Genomic_DNA"/>
</dbReference>
<organism evidence="2 3">
    <name type="scientific">Nostoc edaphicum CCNP1411</name>
    <dbReference type="NCBI Taxonomy" id="1472755"/>
    <lineage>
        <taxon>Bacteria</taxon>
        <taxon>Bacillati</taxon>
        <taxon>Cyanobacteriota</taxon>
        <taxon>Cyanophyceae</taxon>
        <taxon>Nostocales</taxon>
        <taxon>Nostocaceae</taxon>
        <taxon>Nostoc</taxon>
    </lineage>
</organism>
<gene>
    <name evidence="2" type="ORF">HUN01_13650</name>
</gene>
<feature type="chain" id="PRO_5028941628" evidence="1">
    <location>
        <begin position="29"/>
        <end position="275"/>
    </location>
</feature>
<dbReference type="KEGG" id="ned:HUN01_13650"/>
<accession>A0A7D7LDW5</accession>
<dbReference type="SUPFAM" id="SSF49354">
    <property type="entry name" value="PapD-like"/>
    <property type="match status" value="1"/>
</dbReference>
<dbReference type="InterPro" id="IPR013783">
    <property type="entry name" value="Ig-like_fold"/>
</dbReference>